<name>A0A6C0CGT2_9ZZZZ</name>
<sequence length="87" mass="10335">MIFIFNKIIIIMGCGESKYVQNQERFVKANVENLKQVLPKRYYRQQIEGKLRQLYAHSDSSSNNKNSYINDYDWNKAKTSAKFVYTD</sequence>
<reference evidence="1" key="1">
    <citation type="journal article" date="2020" name="Nature">
        <title>Giant virus diversity and host interactions through global metagenomics.</title>
        <authorList>
            <person name="Schulz F."/>
            <person name="Roux S."/>
            <person name="Paez-Espino D."/>
            <person name="Jungbluth S."/>
            <person name="Walsh D.A."/>
            <person name="Denef V.J."/>
            <person name="McMahon K.D."/>
            <person name="Konstantinidis K.T."/>
            <person name="Eloe-Fadrosh E.A."/>
            <person name="Kyrpides N.C."/>
            <person name="Woyke T."/>
        </authorList>
    </citation>
    <scope>NUCLEOTIDE SEQUENCE</scope>
    <source>
        <strain evidence="1">GVMAG-M-3300020727-4</strain>
    </source>
</reference>
<proteinExistence type="predicted"/>
<dbReference type="AlphaFoldDB" id="A0A6C0CGT2"/>
<protein>
    <submittedName>
        <fullName evidence="1">Uncharacterized protein</fullName>
    </submittedName>
</protein>
<dbReference type="EMBL" id="MN739404">
    <property type="protein sequence ID" value="QHT03050.1"/>
    <property type="molecule type" value="Genomic_DNA"/>
</dbReference>
<organism evidence="1">
    <name type="scientific">viral metagenome</name>
    <dbReference type="NCBI Taxonomy" id="1070528"/>
    <lineage>
        <taxon>unclassified sequences</taxon>
        <taxon>metagenomes</taxon>
        <taxon>organismal metagenomes</taxon>
    </lineage>
</organism>
<evidence type="ECO:0000313" key="1">
    <source>
        <dbReference type="EMBL" id="QHT03050.1"/>
    </source>
</evidence>
<accession>A0A6C0CGT2</accession>